<gene>
    <name evidence="2" type="ORF">Metlim_0416</name>
</gene>
<dbReference type="AlphaFoldDB" id="H1Z1M9"/>
<dbReference type="Proteomes" id="UP000005741">
    <property type="component" value="Chromosome"/>
</dbReference>
<keyword evidence="3" id="KW-1185">Reference proteome</keyword>
<dbReference type="Pfam" id="PF08878">
    <property type="entry name" value="HamA"/>
    <property type="match status" value="1"/>
</dbReference>
<dbReference type="RefSeq" id="WP_004076194.1">
    <property type="nucleotide sequence ID" value="NZ_CM001436.1"/>
</dbReference>
<dbReference type="HOGENOM" id="CLU_1049492_0_0_2"/>
<evidence type="ECO:0000259" key="1">
    <source>
        <dbReference type="Pfam" id="PF08878"/>
    </source>
</evidence>
<dbReference type="InterPro" id="IPR014976">
    <property type="entry name" value="AbpA_HamA_C"/>
</dbReference>
<evidence type="ECO:0000313" key="3">
    <source>
        <dbReference type="Proteomes" id="UP000005741"/>
    </source>
</evidence>
<sequence length="261" mass="29236">MITTTVLYDDNQQQVIWHGINLEKGASFDSFMANEVASRLHDKEGAEEFESHLRGLASTEFERDSLRKILEAEIPEEREWAIGEALAEAYLSQHHNVIWPWNMKRDKRSPKASLPGADLIGFQINNGKVRFVLGEVKTSSDKKTPPGVMNGRSGMKHQIDKLASDPGLLNGLLRWLLFRCRNTVNESSFNEAIGCLLNSGNKALSLYGVLIRDTTPNQLDLRSRGKALSKILQDPTTCHLIAIYLPCTVKELPDYINGCES</sequence>
<protein>
    <recommendedName>
        <fullName evidence="1">Anti-bacteriophage protein A/HamA C-terminal domain-containing protein</fullName>
    </recommendedName>
</protein>
<dbReference type="InParanoid" id="H1Z1M9"/>
<dbReference type="EMBL" id="CM001436">
    <property type="protein sequence ID" value="EHQ34555.1"/>
    <property type="molecule type" value="Genomic_DNA"/>
</dbReference>
<name>H1Z1M9_9EURY</name>
<dbReference type="OrthoDB" id="148180at2157"/>
<accession>H1Z1M9</accession>
<proteinExistence type="predicted"/>
<feature type="domain" description="Anti-bacteriophage protein A/HamA C-terminal" evidence="1">
    <location>
        <begin position="28"/>
        <end position="143"/>
    </location>
</feature>
<evidence type="ECO:0000313" key="2">
    <source>
        <dbReference type="EMBL" id="EHQ34555.1"/>
    </source>
</evidence>
<reference evidence="2 3" key="1">
    <citation type="submission" date="2011-10" db="EMBL/GenBank/DDBJ databases">
        <title>The Improved High-Quality Draft genome of Methanoplanus limicola DSM 2279.</title>
        <authorList>
            <consortium name="US DOE Joint Genome Institute (JGI-PGF)"/>
            <person name="Lucas S."/>
            <person name="Copeland A."/>
            <person name="Lapidus A."/>
            <person name="Glavina del Rio T."/>
            <person name="Dalin E."/>
            <person name="Tice H."/>
            <person name="Bruce D."/>
            <person name="Goodwin L."/>
            <person name="Pitluck S."/>
            <person name="Peters L."/>
            <person name="Mikhailova N."/>
            <person name="Lu M."/>
            <person name="Kyrpides N."/>
            <person name="Mavromatis K."/>
            <person name="Ivanova N."/>
            <person name="Markowitz V."/>
            <person name="Cheng J.-F."/>
            <person name="Hugenholtz P."/>
            <person name="Woyke T."/>
            <person name="Wu D."/>
            <person name="Wirth R."/>
            <person name="Brambilla E.-M."/>
            <person name="Klenk H.-P."/>
            <person name="Eisen J.A."/>
        </authorList>
    </citation>
    <scope>NUCLEOTIDE SEQUENCE [LARGE SCALE GENOMIC DNA]</scope>
    <source>
        <strain evidence="2 3">DSM 2279</strain>
    </source>
</reference>
<organism evidence="2 3">
    <name type="scientific">Methanoplanus limicola DSM 2279</name>
    <dbReference type="NCBI Taxonomy" id="937775"/>
    <lineage>
        <taxon>Archaea</taxon>
        <taxon>Methanobacteriati</taxon>
        <taxon>Methanobacteriota</taxon>
        <taxon>Stenosarchaea group</taxon>
        <taxon>Methanomicrobia</taxon>
        <taxon>Methanomicrobiales</taxon>
        <taxon>Methanomicrobiaceae</taxon>
        <taxon>Methanoplanus</taxon>
    </lineage>
</organism>